<dbReference type="Pfam" id="PF00320">
    <property type="entry name" value="GATA"/>
    <property type="match status" value="1"/>
</dbReference>
<evidence type="ECO:0000256" key="1">
    <source>
        <dbReference type="ARBA" id="ARBA00023015"/>
    </source>
</evidence>
<keyword evidence="4" id="KW-0862">Zinc</keyword>
<dbReference type="GO" id="GO:0048599">
    <property type="term" value="P:oocyte development"/>
    <property type="evidence" value="ECO:0007669"/>
    <property type="project" value="TreeGrafter"/>
</dbReference>
<dbReference type="GO" id="GO:0007283">
    <property type="term" value="P:spermatogenesis"/>
    <property type="evidence" value="ECO:0007669"/>
    <property type="project" value="TreeGrafter"/>
</dbReference>
<organism evidence="7 8">
    <name type="scientific">Amblyomma americanum</name>
    <name type="common">Lone star tick</name>
    <dbReference type="NCBI Taxonomy" id="6943"/>
    <lineage>
        <taxon>Eukaryota</taxon>
        <taxon>Metazoa</taxon>
        <taxon>Ecdysozoa</taxon>
        <taxon>Arthropoda</taxon>
        <taxon>Chelicerata</taxon>
        <taxon>Arachnida</taxon>
        <taxon>Acari</taxon>
        <taxon>Parasitiformes</taxon>
        <taxon>Ixodida</taxon>
        <taxon>Ixodoidea</taxon>
        <taxon>Ixodidae</taxon>
        <taxon>Amblyomminae</taxon>
        <taxon>Amblyomma</taxon>
    </lineage>
</organism>
<keyword evidence="4" id="KW-0479">Metal-binding</keyword>
<keyword evidence="1" id="KW-0805">Transcription regulation</keyword>
<protein>
    <recommendedName>
        <fullName evidence="6">GATA-type domain-containing protein</fullName>
    </recommendedName>
</protein>
<evidence type="ECO:0000256" key="5">
    <source>
        <dbReference type="SAM" id="MobiDB-lite"/>
    </source>
</evidence>
<evidence type="ECO:0000259" key="6">
    <source>
        <dbReference type="PROSITE" id="PS50114"/>
    </source>
</evidence>
<evidence type="ECO:0000256" key="4">
    <source>
        <dbReference type="PROSITE-ProRule" id="PRU00094"/>
    </source>
</evidence>
<proteinExistence type="predicted"/>
<dbReference type="InterPro" id="IPR013088">
    <property type="entry name" value="Znf_NHR/GATA"/>
</dbReference>
<dbReference type="GO" id="GO:0043565">
    <property type="term" value="F:sequence-specific DNA binding"/>
    <property type="evidence" value="ECO:0007669"/>
    <property type="project" value="InterPro"/>
</dbReference>
<dbReference type="GO" id="GO:0008270">
    <property type="term" value="F:zinc ion binding"/>
    <property type="evidence" value="ECO:0007669"/>
    <property type="project" value="UniProtKB-KW"/>
</dbReference>
<evidence type="ECO:0000256" key="2">
    <source>
        <dbReference type="ARBA" id="ARBA00023163"/>
    </source>
</evidence>
<feature type="domain" description="GATA-type" evidence="6">
    <location>
        <begin position="234"/>
        <end position="269"/>
    </location>
</feature>
<dbReference type="PANTHER" id="PTHR47341:SF1">
    <property type="entry name" value="GATA-TYPE ZINC FINGER PROTEIN 1"/>
    <property type="match status" value="1"/>
</dbReference>
<dbReference type="Proteomes" id="UP001321473">
    <property type="component" value="Unassembled WGS sequence"/>
</dbReference>
<reference evidence="7 8" key="1">
    <citation type="journal article" date="2023" name="Arcadia Sci">
        <title>De novo assembly of a long-read Amblyomma americanum tick genome.</title>
        <authorList>
            <person name="Chou S."/>
            <person name="Poskanzer K.E."/>
            <person name="Rollins M."/>
            <person name="Thuy-Boun P.S."/>
        </authorList>
    </citation>
    <scope>NUCLEOTIDE SEQUENCE [LARGE SCALE GENOMIC DNA]</scope>
    <source>
        <strain evidence="7">F_SG_1</strain>
        <tissue evidence="7">Salivary glands</tissue>
    </source>
</reference>
<keyword evidence="3" id="KW-0539">Nucleus</keyword>
<dbReference type="SMART" id="SM00401">
    <property type="entry name" value="ZnF_GATA"/>
    <property type="match status" value="1"/>
</dbReference>
<dbReference type="InterPro" id="IPR000679">
    <property type="entry name" value="Znf_GATA"/>
</dbReference>
<comment type="caution">
    <text evidence="7">The sequence shown here is derived from an EMBL/GenBank/DDBJ whole genome shotgun (WGS) entry which is preliminary data.</text>
</comment>
<dbReference type="PANTHER" id="PTHR47341">
    <property type="entry name" value="GATA-TYPE ZINC FINGER PROTEIN 1"/>
    <property type="match status" value="1"/>
</dbReference>
<dbReference type="SUPFAM" id="SSF57716">
    <property type="entry name" value="Glucocorticoid receptor-like (DNA-binding domain)"/>
    <property type="match status" value="1"/>
</dbReference>
<keyword evidence="2" id="KW-0804">Transcription</keyword>
<dbReference type="GO" id="GO:0005634">
    <property type="term" value="C:nucleus"/>
    <property type="evidence" value="ECO:0007669"/>
    <property type="project" value="TreeGrafter"/>
</dbReference>
<evidence type="ECO:0000313" key="8">
    <source>
        <dbReference type="Proteomes" id="UP001321473"/>
    </source>
</evidence>
<dbReference type="AlphaFoldDB" id="A0AAQ4DC56"/>
<sequence>MPRCKDVKSALSCDASQEAERPVAISKLAGQIGARQAGGHVDYDLAATSAVHDGLLSFGPTSPACPVSASSEEVSPLLKALKELSLADVAGSPARASVFACEDVAESEHAEATLEKTPPETSPARWPASTERTRTLPGGPAVALSAIDSPQQSSTTSRHDAVRGRRRKATPRKSPNADEPGFKGAVVHMKLLITGGRPQLRMEHCVYKPGQQRRRVLEKCNESSNSEDDYMFRRRERKQCPSCATKTTPLWRVVKGGTQLCNACGIRYQKYKVRCLRCWYIPKRSKKNSCCPECGGFIGDTEWYSRR</sequence>
<evidence type="ECO:0000256" key="3">
    <source>
        <dbReference type="ARBA" id="ARBA00023242"/>
    </source>
</evidence>
<evidence type="ECO:0000313" key="7">
    <source>
        <dbReference type="EMBL" id="KAK8760046.1"/>
    </source>
</evidence>
<name>A0AAQ4DC56_AMBAM</name>
<dbReference type="Gene3D" id="3.30.50.10">
    <property type="entry name" value="Erythroid Transcription Factor GATA-1, subunit A"/>
    <property type="match status" value="1"/>
</dbReference>
<dbReference type="CDD" id="cd00202">
    <property type="entry name" value="ZnF_GATA"/>
    <property type="match status" value="1"/>
</dbReference>
<dbReference type="EMBL" id="JARKHS020032423">
    <property type="protein sequence ID" value="KAK8760046.1"/>
    <property type="molecule type" value="Genomic_DNA"/>
</dbReference>
<gene>
    <name evidence="7" type="ORF">V5799_028686</name>
</gene>
<keyword evidence="4" id="KW-0863">Zinc-finger</keyword>
<accession>A0AAQ4DC56</accession>
<feature type="region of interest" description="Disordered" evidence="5">
    <location>
        <begin position="110"/>
        <end position="182"/>
    </location>
</feature>
<keyword evidence="8" id="KW-1185">Reference proteome</keyword>
<dbReference type="InterPro" id="IPR053116">
    <property type="entry name" value="GATA-type_Znf_Regulator"/>
</dbReference>
<dbReference type="PROSITE" id="PS50114">
    <property type="entry name" value="GATA_ZN_FINGER_2"/>
    <property type="match status" value="1"/>
</dbReference>
<dbReference type="GO" id="GO:0006357">
    <property type="term" value="P:regulation of transcription by RNA polymerase II"/>
    <property type="evidence" value="ECO:0007669"/>
    <property type="project" value="TreeGrafter"/>
</dbReference>